<evidence type="ECO:0000313" key="2">
    <source>
        <dbReference type="EMBL" id="MPR24095.1"/>
    </source>
</evidence>
<gene>
    <name evidence="2" type="ORF">FS320_02360</name>
</gene>
<dbReference type="Proteomes" id="UP000403266">
    <property type="component" value="Unassembled WGS sequence"/>
</dbReference>
<organism evidence="2 3">
    <name type="scientific">Microvirga tunisiensis</name>
    <dbReference type="NCBI Taxonomy" id="2108360"/>
    <lineage>
        <taxon>Bacteria</taxon>
        <taxon>Pseudomonadati</taxon>
        <taxon>Pseudomonadota</taxon>
        <taxon>Alphaproteobacteria</taxon>
        <taxon>Hyphomicrobiales</taxon>
        <taxon>Methylobacteriaceae</taxon>
        <taxon>Microvirga</taxon>
    </lineage>
</organism>
<sequence length="83" mass="9185">MKPTASQTPMETPSMVRSIMTREDALAIKNRWHDTCRRYNEGNASGADMSLAFADAARAVQQAERDGADMTDVRKEHPALFSA</sequence>
<proteinExistence type="predicted"/>
<name>A0A5N7MB70_9HYPH</name>
<feature type="compositionally biased region" description="Basic and acidic residues" evidence="1">
    <location>
        <begin position="63"/>
        <end position="83"/>
    </location>
</feature>
<comment type="caution">
    <text evidence="2">The sequence shown here is derived from an EMBL/GenBank/DDBJ whole genome shotgun (WGS) entry which is preliminary data.</text>
</comment>
<dbReference type="RefSeq" id="WP_152709005.1">
    <property type="nucleotide sequence ID" value="NZ_VOSJ01000007.1"/>
</dbReference>
<protein>
    <submittedName>
        <fullName evidence="2">Uncharacterized protein</fullName>
    </submittedName>
</protein>
<accession>A0A5N7MB70</accession>
<dbReference type="EMBL" id="VOSK01000003">
    <property type="protein sequence ID" value="MPR24095.1"/>
    <property type="molecule type" value="Genomic_DNA"/>
</dbReference>
<evidence type="ECO:0000256" key="1">
    <source>
        <dbReference type="SAM" id="MobiDB-lite"/>
    </source>
</evidence>
<feature type="region of interest" description="Disordered" evidence="1">
    <location>
        <begin position="62"/>
        <end position="83"/>
    </location>
</feature>
<keyword evidence="3" id="KW-1185">Reference proteome</keyword>
<reference evidence="2 3" key="1">
    <citation type="journal article" date="2019" name="Syst. Appl. Microbiol.">
        <title>Microvirga tunisiensis sp. nov., a root nodule symbiotic bacterium isolated from Lupinus micranthus and L. luteus grown in Northern Tunisia.</title>
        <authorList>
            <person name="Msaddak A."/>
            <person name="Rejili M."/>
            <person name="Duran D."/>
            <person name="Mars M."/>
            <person name="Palacios J.M."/>
            <person name="Ruiz-Argueso T."/>
            <person name="Rey L."/>
            <person name="Imperial J."/>
        </authorList>
    </citation>
    <scope>NUCLEOTIDE SEQUENCE [LARGE SCALE GENOMIC DNA]</scope>
    <source>
        <strain evidence="2 3">Lmie10</strain>
    </source>
</reference>
<evidence type="ECO:0000313" key="3">
    <source>
        <dbReference type="Proteomes" id="UP000403266"/>
    </source>
</evidence>
<dbReference type="AlphaFoldDB" id="A0A5N7MB70"/>